<gene>
    <name evidence="2" type="ORF">GUJ93_ZPchr0001g29410</name>
</gene>
<dbReference type="EMBL" id="JAAALK010000288">
    <property type="protein sequence ID" value="KAG8054172.1"/>
    <property type="molecule type" value="Genomic_DNA"/>
</dbReference>
<sequence>MGSGPGLGLGGSRGQGGLTSNRRHVVSAFLVGAALPTLLLFVLASDRVGEQLAIISRWGNGTLQAGSANTSAGHAAAPAQEQQEKFPGLATLLPKVAMEDKTVIITSVSEAWARPGSLLDLFRETFKNGEGIAHLLDHVLVVAVDPAGFDRCKAVHPHCFLLEVKSANISSANRFMSKGYLELVWAKLSFQQRVLELGYNFLFTDADIMWFRDPFRHIELYADMAVSCDRFSGDADDVIRNAPNTGFYYVKSTNRTVEMLRYWQAARSRFPPENHDQSIFNNIKSELARKLQVKIVFLETALFGGFCEYHDDVSRVCTMHANCCVGLENKVHDLRNMIADWKNYTKLTSPEKKSANFRWTFPAKCKASM</sequence>
<proteinExistence type="predicted"/>
<accession>A0A8J5RTL7</accession>
<dbReference type="PANTHER" id="PTHR46038:SF45">
    <property type="entry name" value="NUCLEOTIDE-DIPHOSPHO-SUGAR TRANSFERASE DOMAIN-CONTAINING PROTEIN"/>
    <property type="match status" value="1"/>
</dbReference>
<evidence type="ECO:0000313" key="2">
    <source>
        <dbReference type="EMBL" id="KAG8054172.1"/>
    </source>
</evidence>
<dbReference type="InterPro" id="IPR044821">
    <property type="entry name" value="At1g28695/At4g15970-like"/>
</dbReference>
<comment type="caution">
    <text evidence="2">The sequence shown here is derived from an EMBL/GenBank/DDBJ whole genome shotgun (WGS) entry which is preliminary data.</text>
</comment>
<dbReference type="Pfam" id="PF03407">
    <property type="entry name" value="Nucleotid_trans"/>
    <property type="match status" value="1"/>
</dbReference>
<dbReference type="AlphaFoldDB" id="A0A8J5RTL7"/>
<dbReference type="InterPro" id="IPR005069">
    <property type="entry name" value="Nucl-diP-sugar_transferase"/>
</dbReference>
<dbReference type="OrthoDB" id="600705at2759"/>
<protein>
    <recommendedName>
        <fullName evidence="1">Nucleotide-diphospho-sugar transferase domain-containing protein</fullName>
    </recommendedName>
</protein>
<reference evidence="2" key="1">
    <citation type="journal article" date="2021" name="bioRxiv">
        <title>Whole Genome Assembly and Annotation of Northern Wild Rice, Zizania palustris L., Supports a Whole Genome Duplication in the Zizania Genus.</title>
        <authorList>
            <person name="Haas M."/>
            <person name="Kono T."/>
            <person name="Macchietto M."/>
            <person name="Millas R."/>
            <person name="McGilp L."/>
            <person name="Shao M."/>
            <person name="Duquette J."/>
            <person name="Hirsch C.N."/>
            <person name="Kimball J."/>
        </authorList>
    </citation>
    <scope>NUCLEOTIDE SEQUENCE</scope>
    <source>
        <tissue evidence="2">Fresh leaf tissue</tissue>
    </source>
</reference>
<keyword evidence="3" id="KW-1185">Reference proteome</keyword>
<reference evidence="2" key="2">
    <citation type="submission" date="2021-02" db="EMBL/GenBank/DDBJ databases">
        <authorList>
            <person name="Kimball J.A."/>
            <person name="Haas M.W."/>
            <person name="Macchietto M."/>
            <person name="Kono T."/>
            <person name="Duquette J."/>
            <person name="Shao M."/>
        </authorList>
    </citation>
    <scope>NUCLEOTIDE SEQUENCE</scope>
    <source>
        <tissue evidence="2">Fresh leaf tissue</tissue>
    </source>
</reference>
<evidence type="ECO:0000259" key="1">
    <source>
        <dbReference type="Pfam" id="PF03407"/>
    </source>
</evidence>
<feature type="domain" description="Nucleotide-diphospho-sugar transferase" evidence="1">
    <location>
        <begin position="134"/>
        <end position="334"/>
    </location>
</feature>
<dbReference type="PANTHER" id="PTHR46038">
    <property type="entry name" value="EXPRESSED PROTEIN-RELATED"/>
    <property type="match status" value="1"/>
</dbReference>
<organism evidence="2 3">
    <name type="scientific">Zizania palustris</name>
    <name type="common">Northern wild rice</name>
    <dbReference type="NCBI Taxonomy" id="103762"/>
    <lineage>
        <taxon>Eukaryota</taxon>
        <taxon>Viridiplantae</taxon>
        <taxon>Streptophyta</taxon>
        <taxon>Embryophyta</taxon>
        <taxon>Tracheophyta</taxon>
        <taxon>Spermatophyta</taxon>
        <taxon>Magnoliopsida</taxon>
        <taxon>Liliopsida</taxon>
        <taxon>Poales</taxon>
        <taxon>Poaceae</taxon>
        <taxon>BOP clade</taxon>
        <taxon>Oryzoideae</taxon>
        <taxon>Oryzeae</taxon>
        <taxon>Zizaniinae</taxon>
        <taxon>Zizania</taxon>
    </lineage>
</organism>
<name>A0A8J5RTL7_ZIZPA</name>
<evidence type="ECO:0000313" key="3">
    <source>
        <dbReference type="Proteomes" id="UP000729402"/>
    </source>
</evidence>
<dbReference type="Proteomes" id="UP000729402">
    <property type="component" value="Unassembled WGS sequence"/>
</dbReference>